<gene>
    <name evidence="1" type="ORF">B0A49_11595</name>
</gene>
<dbReference type="AlphaFoldDB" id="A0A4U0WIC2"/>
<sequence>MDGTVIDSTPAIVKHWYKIGKEIGVDPEVILASSHGRRTIEVLELYAPRLATWDYVSRAEGIIPKEFGHDAIELPGSRALLDNLEKAGTPWTIVTSGTKPLVTGWFNVMGLPLPDHLVSAEQVRKGKPDPECYRLGAARLGLDRHAGDELLVLEDAPAGVMAGKAAGFKVVALATTHEIEKLRQAGADWIVRDLASVKFKAWDGKSKKVEVEICDALVEA</sequence>
<dbReference type="NCBIfam" id="TIGR01509">
    <property type="entry name" value="HAD-SF-IA-v3"/>
    <property type="match status" value="1"/>
</dbReference>
<evidence type="ECO:0008006" key="3">
    <source>
        <dbReference type="Google" id="ProtNLM"/>
    </source>
</evidence>
<reference evidence="1 2" key="1">
    <citation type="submission" date="2017-03" db="EMBL/GenBank/DDBJ databases">
        <title>Genomes of endolithic fungi from Antarctica.</title>
        <authorList>
            <person name="Coleine C."/>
            <person name="Masonjones S."/>
            <person name="Stajich J.E."/>
        </authorList>
    </citation>
    <scope>NUCLEOTIDE SEQUENCE [LARGE SCALE GENOMIC DNA]</scope>
    <source>
        <strain evidence="1 2">CCFEE 5187</strain>
    </source>
</reference>
<proteinExistence type="predicted"/>
<dbReference type="InterPro" id="IPR023198">
    <property type="entry name" value="PGP-like_dom2"/>
</dbReference>
<accession>A0A4U0WIC2</accession>
<dbReference type="PANTHER" id="PTHR43481:SF4">
    <property type="entry name" value="GLYCEROL-1-PHOSPHATE PHOSPHOHYDROLASE 1-RELATED"/>
    <property type="match status" value="1"/>
</dbReference>
<dbReference type="GO" id="GO:0050308">
    <property type="term" value="F:sugar-phosphatase activity"/>
    <property type="evidence" value="ECO:0007669"/>
    <property type="project" value="TreeGrafter"/>
</dbReference>
<dbReference type="CDD" id="cd07527">
    <property type="entry name" value="HAD_ScGPP-like"/>
    <property type="match status" value="1"/>
</dbReference>
<protein>
    <recommendedName>
        <fullName evidence="3">Glycerol-1-phosphate phosphohydrolase 1</fullName>
    </recommendedName>
</protein>
<keyword evidence="2" id="KW-1185">Reference proteome</keyword>
<dbReference type="STRING" id="331657.A0A4U0WIC2"/>
<dbReference type="SUPFAM" id="SSF56784">
    <property type="entry name" value="HAD-like"/>
    <property type="match status" value="1"/>
</dbReference>
<organism evidence="1 2">
    <name type="scientific">Cryomyces minteri</name>
    <dbReference type="NCBI Taxonomy" id="331657"/>
    <lineage>
        <taxon>Eukaryota</taxon>
        <taxon>Fungi</taxon>
        <taxon>Dikarya</taxon>
        <taxon>Ascomycota</taxon>
        <taxon>Pezizomycotina</taxon>
        <taxon>Dothideomycetes</taxon>
        <taxon>Dothideomycetes incertae sedis</taxon>
        <taxon>Cryomyces</taxon>
    </lineage>
</organism>
<evidence type="ECO:0000313" key="1">
    <source>
        <dbReference type="EMBL" id="TKA62387.1"/>
    </source>
</evidence>
<dbReference type="Pfam" id="PF00702">
    <property type="entry name" value="Hydrolase"/>
    <property type="match status" value="1"/>
</dbReference>
<dbReference type="InterPro" id="IPR051806">
    <property type="entry name" value="HAD-like_SPP"/>
</dbReference>
<comment type="caution">
    <text evidence="1">The sequence shown here is derived from an EMBL/GenBank/DDBJ whole genome shotgun (WGS) entry which is preliminary data.</text>
</comment>
<dbReference type="InterPro" id="IPR036412">
    <property type="entry name" value="HAD-like_sf"/>
</dbReference>
<dbReference type="EMBL" id="NAJN01001573">
    <property type="protein sequence ID" value="TKA62387.1"/>
    <property type="molecule type" value="Genomic_DNA"/>
</dbReference>
<dbReference type="OrthoDB" id="40579at2759"/>
<dbReference type="InterPro" id="IPR023214">
    <property type="entry name" value="HAD_sf"/>
</dbReference>
<dbReference type="PANTHER" id="PTHR43481">
    <property type="entry name" value="FRUCTOSE-1-PHOSPHATE PHOSPHATASE"/>
    <property type="match status" value="1"/>
</dbReference>
<dbReference type="InterPro" id="IPR006439">
    <property type="entry name" value="HAD-SF_hydro_IA"/>
</dbReference>
<dbReference type="Gene3D" id="3.40.50.1000">
    <property type="entry name" value="HAD superfamily/HAD-like"/>
    <property type="match status" value="1"/>
</dbReference>
<dbReference type="Gene3D" id="1.10.150.240">
    <property type="entry name" value="Putative phosphatase, domain 2"/>
    <property type="match status" value="1"/>
</dbReference>
<dbReference type="Proteomes" id="UP000308768">
    <property type="component" value="Unassembled WGS sequence"/>
</dbReference>
<evidence type="ECO:0000313" key="2">
    <source>
        <dbReference type="Proteomes" id="UP000308768"/>
    </source>
</evidence>
<name>A0A4U0WIC2_9PEZI</name>